<dbReference type="PANTHER" id="PTHR42781:SF4">
    <property type="entry name" value="SPERMIDINE_PUTRESCINE IMPORT ATP-BINDING PROTEIN POTA"/>
    <property type="match status" value="1"/>
</dbReference>
<evidence type="ECO:0000313" key="10">
    <source>
        <dbReference type="EMBL" id="QKE88776.1"/>
    </source>
</evidence>
<evidence type="ECO:0000313" key="11">
    <source>
        <dbReference type="Proteomes" id="UP000500767"/>
    </source>
</evidence>
<dbReference type="InterPro" id="IPR003439">
    <property type="entry name" value="ABC_transporter-like_ATP-bd"/>
</dbReference>
<dbReference type="Pfam" id="PF00005">
    <property type="entry name" value="ABC_tran"/>
    <property type="match status" value="1"/>
</dbReference>
<dbReference type="InterPro" id="IPR003593">
    <property type="entry name" value="AAA+_ATPase"/>
</dbReference>
<dbReference type="InterPro" id="IPR015853">
    <property type="entry name" value="ABC_transpr_FbpC"/>
</dbReference>
<dbReference type="InterPro" id="IPR017871">
    <property type="entry name" value="ABC_transporter-like_CS"/>
</dbReference>
<evidence type="ECO:0000259" key="9">
    <source>
        <dbReference type="PROSITE" id="PS50893"/>
    </source>
</evidence>
<dbReference type="GO" id="GO:0016887">
    <property type="term" value="F:ATP hydrolysis activity"/>
    <property type="evidence" value="ECO:0007669"/>
    <property type="project" value="InterPro"/>
</dbReference>
<dbReference type="Proteomes" id="UP000500767">
    <property type="component" value="Chromosome"/>
</dbReference>
<dbReference type="InterPro" id="IPR027417">
    <property type="entry name" value="P-loop_NTPase"/>
</dbReference>
<keyword evidence="1" id="KW-0813">Transport</keyword>
<dbReference type="PANTHER" id="PTHR42781">
    <property type="entry name" value="SPERMIDINE/PUTRESCINE IMPORT ATP-BINDING PROTEIN POTA"/>
    <property type="match status" value="1"/>
</dbReference>
<keyword evidence="5 10" id="KW-0067">ATP-binding</keyword>
<dbReference type="PROSITE" id="PS00211">
    <property type="entry name" value="ABC_TRANSPORTER_1"/>
    <property type="match status" value="1"/>
</dbReference>
<protein>
    <submittedName>
        <fullName evidence="10">ABC transporter ATP-binding protein</fullName>
    </submittedName>
</protein>
<keyword evidence="8" id="KW-0472">Membrane</keyword>
<gene>
    <name evidence="10" type="ORF">HN018_00765</name>
</gene>
<dbReference type="PROSITE" id="PS50893">
    <property type="entry name" value="ABC_TRANSPORTER_2"/>
    <property type="match status" value="1"/>
</dbReference>
<dbReference type="RefSeq" id="WP_171832737.1">
    <property type="nucleotide sequence ID" value="NZ_CP053708.1"/>
</dbReference>
<dbReference type="GO" id="GO:0016020">
    <property type="term" value="C:membrane"/>
    <property type="evidence" value="ECO:0007669"/>
    <property type="project" value="InterPro"/>
</dbReference>
<dbReference type="GO" id="GO:0015408">
    <property type="term" value="F:ABC-type ferric iron transporter activity"/>
    <property type="evidence" value="ECO:0007669"/>
    <property type="project" value="InterPro"/>
</dbReference>
<dbReference type="KEGG" id="lck:HN018_00765"/>
<evidence type="ECO:0000256" key="2">
    <source>
        <dbReference type="ARBA" id="ARBA00022475"/>
    </source>
</evidence>
<accession>A0A6M8HJV2</accession>
<name>A0A6M8HJV2_9PROT</name>
<dbReference type="EMBL" id="CP053708">
    <property type="protein sequence ID" value="QKE88776.1"/>
    <property type="molecule type" value="Genomic_DNA"/>
</dbReference>
<dbReference type="SMART" id="SM00382">
    <property type="entry name" value="AAA"/>
    <property type="match status" value="1"/>
</dbReference>
<evidence type="ECO:0000256" key="5">
    <source>
        <dbReference type="ARBA" id="ARBA00022840"/>
    </source>
</evidence>
<keyword evidence="3" id="KW-0410">Iron transport</keyword>
<keyword evidence="6" id="KW-0408">Iron</keyword>
<sequence length="353" mass="37612">MTGGTNPILRLESVHRNLGGQPVLRGIDLTLASGEIAVLIGGSGSGKTTLLRIVAGLERVDSGRVVLRGTDVDGPGTRRFIPPERRSLGMVFQEAALWPHLTVQENVAIAAGRGSEASARAAVRLLEVVGLGSLGARLPDTLSGGQKQRVALARALATGSDLLLLDEPLSSLDEMVRDRLRPLIRDTLRSQQRSALFVSHDRMDAWRLADRILVLENGRLSQADTPEALYRAPATPTVARYMGATGSFLVRGAGSGRVATPGGRIVGATCVDLASGAPGVAMAYPDALSFASDGIPARRIDSIFEAGRWRTRWRLAEFPGEMHGLHDHLPPDHALLQIDPAKLFAFPVATSLE</sequence>
<dbReference type="InterPro" id="IPR050093">
    <property type="entry name" value="ABC_SmlMolc_Importer"/>
</dbReference>
<proteinExistence type="predicted"/>
<evidence type="ECO:0000256" key="8">
    <source>
        <dbReference type="ARBA" id="ARBA00023136"/>
    </source>
</evidence>
<dbReference type="Gene3D" id="3.40.50.300">
    <property type="entry name" value="P-loop containing nucleotide triphosphate hydrolases"/>
    <property type="match status" value="1"/>
</dbReference>
<dbReference type="CDD" id="cd03259">
    <property type="entry name" value="ABC_Carb_Solutes_like"/>
    <property type="match status" value="1"/>
</dbReference>
<evidence type="ECO:0000256" key="6">
    <source>
        <dbReference type="ARBA" id="ARBA00023004"/>
    </source>
</evidence>
<evidence type="ECO:0000256" key="7">
    <source>
        <dbReference type="ARBA" id="ARBA00023065"/>
    </source>
</evidence>
<reference evidence="10 11" key="1">
    <citation type="journal article" date="2014" name="World J. Microbiol. Biotechnol.">
        <title>Biodiversity and physiological characteristics of Antarctic and Arctic lichens-associated bacteria.</title>
        <authorList>
            <person name="Lee Y.M."/>
            <person name="Kim E.H."/>
            <person name="Lee H.K."/>
            <person name="Hong S.G."/>
        </authorList>
    </citation>
    <scope>NUCLEOTIDE SEQUENCE [LARGE SCALE GENOMIC DNA]</scope>
    <source>
        <strain evidence="10 11">PAMC 26569</strain>
    </source>
</reference>
<evidence type="ECO:0000256" key="3">
    <source>
        <dbReference type="ARBA" id="ARBA00022496"/>
    </source>
</evidence>
<feature type="domain" description="ABC transporter" evidence="9">
    <location>
        <begin position="9"/>
        <end position="242"/>
    </location>
</feature>
<dbReference type="GO" id="GO:0005524">
    <property type="term" value="F:ATP binding"/>
    <property type="evidence" value="ECO:0007669"/>
    <property type="project" value="UniProtKB-KW"/>
</dbReference>
<organism evidence="10 11">
    <name type="scientific">Lichenicola cladoniae</name>
    <dbReference type="NCBI Taxonomy" id="1484109"/>
    <lineage>
        <taxon>Bacteria</taxon>
        <taxon>Pseudomonadati</taxon>
        <taxon>Pseudomonadota</taxon>
        <taxon>Alphaproteobacteria</taxon>
        <taxon>Acetobacterales</taxon>
        <taxon>Acetobacteraceae</taxon>
        <taxon>Lichenicola</taxon>
    </lineage>
</organism>
<keyword evidence="4" id="KW-0547">Nucleotide-binding</keyword>
<keyword evidence="11" id="KW-1185">Reference proteome</keyword>
<keyword evidence="2" id="KW-1003">Cell membrane</keyword>
<evidence type="ECO:0000256" key="1">
    <source>
        <dbReference type="ARBA" id="ARBA00022448"/>
    </source>
</evidence>
<dbReference type="SUPFAM" id="SSF52540">
    <property type="entry name" value="P-loop containing nucleoside triphosphate hydrolases"/>
    <property type="match status" value="1"/>
</dbReference>
<dbReference type="AlphaFoldDB" id="A0A6M8HJV2"/>
<keyword evidence="7" id="KW-0406">Ion transport</keyword>
<evidence type="ECO:0000256" key="4">
    <source>
        <dbReference type="ARBA" id="ARBA00022741"/>
    </source>
</evidence>